<dbReference type="EMBL" id="AACS02000010">
    <property type="protein sequence ID" value="EFI26853.1"/>
    <property type="molecule type" value="Genomic_DNA"/>
</dbReference>
<evidence type="ECO:0000313" key="3">
    <source>
        <dbReference type="Proteomes" id="UP000001861"/>
    </source>
</evidence>
<dbReference type="AlphaFoldDB" id="D6RPV4"/>
<proteinExistence type="predicted"/>
<dbReference type="GeneID" id="9378768"/>
<accession>D6RPV4</accession>
<reference evidence="2 3" key="1">
    <citation type="journal article" date="2010" name="Proc. Natl. Acad. Sci. U.S.A.">
        <title>Insights into evolution of multicellular fungi from the assembled chromosomes of the mushroom Coprinopsis cinerea (Coprinus cinereus).</title>
        <authorList>
            <person name="Stajich J.E."/>
            <person name="Wilke S.K."/>
            <person name="Ahren D."/>
            <person name="Au C.H."/>
            <person name="Birren B.W."/>
            <person name="Borodovsky M."/>
            <person name="Burns C."/>
            <person name="Canback B."/>
            <person name="Casselton L.A."/>
            <person name="Cheng C.K."/>
            <person name="Deng J."/>
            <person name="Dietrich F.S."/>
            <person name="Fargo D.C."/>
            <person name="Farman M.L."/>
            <person name="Gathman A.C."/>
            <person name="Goldberg J."/>
            <person name="Guigo R."/>
            <person name="Hoegger P.J."/>
            <person name="Hooker J.B."/>
            <person name="Huggins A."/>
            <person name="James T.Y."/>
            <person name="Kamada T."/>
            <person name="Kilaru S."/>
            <person name="Kodira C."/>
            <person name="Kues U."/>
            <person name="Kupfer D."/>
            <person name="Kwan H.S."/>
            <person name="Lomsadze A."/>
            <person name="Li W."/>
            <person name="Lilly W.W."/>
            <person name="Ma L.J."/>
            <person name="Mackey A.J."/>
            <person name="Manning G."/>
            <person name="Martin F."/>
            <person name="Muraguchi H."/>
            <person name="Natvig D.O."/>
            <person name="Palmerini H."/>
            <person name="Ramesh M.A."/>
            <person name="Rehmeyer C.J."/>
            <person name="Roe B.A."/>
            <person name="Shenoy N."/>
            <person name="Stanke M."/>
            <person name="Ter-Hovhannisyan V."/>
            <person name="Tunlid A."/>
            <person name="Velagapudi R."/>
            <person name="Vision T.J."/>
            <person name="Zeng Q."/>
            <person name="Zolan M.E."/>
            <person name="Pukkila P.J."/>
        </authorList>
    </citation>
    <scope>NUCLEOTIDE SEQUENCE [LARGE SCALE GENOMIC DNA]</scope>
    <source>
        <strain evidence="3">Okayama-7 / 130 / ATCC MYA-4618 / FGSC 9003</strain>
    </source>
</reference>
<evidence type="ECO:0000313" key="2">
    <source>
        <dbReference type="EMBL" id="EFI26853.1"/>
    </source>
</evidence>
<dbReference type="HOGENOM" id="CLU_1844979_0_0_1"/>
<evidence type="ECO:0000256" key="1">
    <source>
        <dbReference type="SAM" id="MobiDB-lite"/>
    </source>
</evidence>
<organism evidence="2 3">
    <name type="scientific">Coprinopsis cinerea (strain Okayama-7 / 130 / ATCC MYA-4618 / FGSC 9003)</name>
    <name type="common">Inky cap fungus</name>
    <name type="synonym">Hormographiella aspergillata</name>
    <dbReference type="NCBI Taxonomy" id="240176"/>
    <lineage>
        <taxon>Eukaryota</taxon>
        <taxon>Fungi</taxon>
        <taxon>Dikarya</taxon>
        <taxon>Basidiomycota</taxon>
        <taxon>Agaricomycotina</taxon>
        <taxon>Agaricomycetes</taxon>
        <taxon>Agaricomycetidae</taxon>
        <taxon>Agaricales</taxon>
        <taxon>Agaricineae</taxon>
        <taxon>Psathyrellaceae</taxon>
        <taxon>Coprinopsis</taxon>
    </lineage>
</organism>
<feature type="region of interest" description="Disordered" evidence="1">
    <location>
        <begin position="74"/>
        <end position="98"/>
    </location>
</feature>
<dbReference type="VEuPathDB" id="FungiDB:CC1G_15255"/>
<dbReference type="KEGG" id="cci:CC1G_15255"/>
<keyword evidence="3" id="KW-1185">Reference proteome</keyword>
<dbReference type="InParanoid" id="D6RPV4"/>
<dbReference type="Proteomes" id="UP000001861">
    <property type="component" value="Unassembled WGS sequence"/>
</dbReference>
<gene>
    <name evidence="2" type="ORF">CC1G_15255</name>
</gene>
<sequence length="139" mass="15670">MISIDIHMDVLAGRSSSGLSGREVGVGIFDFWIRLPSPRGLNSTCFFEFVERERCCRSGQLWTCGLDGTAEGRWKERRKEGRTRMPRGDEDDDDDGTNWTIQRGLASNLEWDGSGMWWCGVALLSTDTRQGQRQCGFGN</sequence>
<comment type="caution">
    <text evidence="2">The sequence shown here is derived from an EMBL/GenBank/DDBJ whole genome shotgun (WGS) entry which is preliminary data.</text>
</comment>
<protein>
    <submittedName>
        <fullName evidence="2">Uncharacterized protein</fullName>
    </submittedName>
</protein>
<dbReference type="RefSeq" id="XP_002910347.1">
    <property type="nucleotide sequence ID" value="XM_002910301.1"/>
</dbReference>
<name>D6RPV4_COPC7</name>
<feature type="compositionally biased region" description="Basic and acidic residues" evidence="1">
    <location>
        <begin position="74"/>
        <end position="88"/>
    </location>
</feature>